<evidence type="ECO:0000256" key="3">
    <source>
        <dbReference type="ARBA" id="ARBA00022598"/>
    </source>
</evidence>
<organism evidence="13 14">
    <name type="scientific">Bombilactobacillus mellifer</name>
    <dbReference type="NCBI Taxonomy" id="1218492"/>
    <lineage>
        <taxon>Bacteria</taxon>
        <taxon>Bacillati</taxon>
        <taxon>Bacillota</taxon>
        <taxon>Bacilli</taxon>
        <taxon>Lactobacillales</taxon>
        <taxon>Lactobacillaceae</taxon>
        <taxon>Bombilactobacillus</taxon>
    </lineage>
</organism>
<keyword evidence="4" id="KW-0479">Metal-binding</keyword>
<dbReference type="NCBIfam" id="TIGR01499">
    <property type="entry name" value="folC"/>
    <property type="match status" value="1"/>
</dbReference>
<dbReference type="PANTHER" id="PTHR11136">
    <property type="entry name" value="FOLYLPOLYGLUTAMATE SYNTHASE-RELATED"/>
    <property type="match status" value="1"/>
</dbReference>
<reference evidence="13 14" key="1">
    <citation type="submission" date="2015-01" db="EMBL/GenBank/DDBJ databases">
        <title>Comparative genomics of the lactic acid bacteria isolated from the honey bee gut.</title>
        <authorList>
            <person name="Ellegaard K.M."/>
            <person name="Tamarit D."/>
            <person name="Javelind E."/>
            <person name="Olofsson T."/>
            <person name="Andersson S.G."/>
            <person name="Vasquez A."/>
        </authorList>
    </citation>
    <scope>NUCLEOTIDE SEQUENCE [LARGE SCALE GENOMIC DNA]</scope>
    <source>
        <strain evidence="13 14">Bin4</strain>
    </source>
</reference>
<name>A0A0F4LU98_9LACO</name>
<dbReference type="OrthoDB" id="9809356at2"/>
<evidence type="ECO:0000256" key="4">
    <source>
        <dbReference type="ARBA" id="ARBA00022723"/>
    </source>
</evidence>
<evidence type="ECO:0000256" key="10">
    <source>
        <dbReference type="PIRNR" id="PIRNR001563"/>
    </source>
</evidence>
<dbReference type="GO" id="GO:0046872">
    <property type="term" value="F:metal ion binding"/>
    <property type="evidence" value="ECO:0007669"/>
    <property type="project" value="UniProtKB-KW"/>
</dbReference>
<comment type="caution">
    <text evidence="13">The sequence shown here is derived from an EMBL/GenBank/DDBJ whole genome shotgun (WGS) entry which is preliminary data.</text>
</comment>
<evidence type="ECO:0000256" key="8">
    <source>
        <dbReference type="ARBA" id="ARBA00030592"/>
    </source>
</evidence>
<dbReference type="Proteomes" id="UP000033558">
    <property type="component" value="Unassembled WGS sequence"/>
</dbReference>
<dbReference type="GO" id="GO:0004326">
    <property type="term" value="F:tetrahydrofolylpolyglutamate synthase activity"/>
    <property type="evidence" value="ECO:0007669"/>
    <property type="project" value="UniProtKB-EC"/>
</dbReference>
<evidence type="ECO:0000313" key="13">
    <source>
        <dbReference type="EMBL" id="KJY61928.1"/>
    </source>
</evidence>
<evidence type="ECO:0000256" key="6">
    <source>
        <dbReference type="ARBA" id="ARBA00022840"/>
    </source>
</evidence>
<evidence type="ECO:0000259" key="11">
    <source>
        <dbReference type="Pfam" id="PF02875"/>
    </source>
</evidence>
<dbReference type="HOGENOM" id="CLU_015869_1_1_9"/>
<sequence>MISTYEEALTYIHSLPHLHSVNNLQAVRQVLTKLGNPQDQIKTIHVTGTNGKGSTCNYLTHLLVAAGYQVGTFMSPYVQKFNERIQLNGHDVSDEQILALTQIVQAAVNQIQMQNPDFYLVEFEFVCVMMWQLFAQQSVDYGIIEVGIGGQHDKTNVITPELSIITNVGLDHEQLIGPSLKDIAQEKAGIIKSQRPVIVGELLPETQTVIQEVAAAQAAPVYQLGRDFQYQQIKIDNWDHSQFQWSDGSQHFPVAIASCAQEQMRDAAIAIKAFTILQPHFSPLLIKKALQKTQLKARMQIIATDPPIILDGAHNLPAIEALLHNILKIAPNRRIVVLYAAMVDKDRNAILSVLQQAAAQIIVTSFEEPRAAQQSDYQNLSSTCRFIDPWPVAFGQAVNSLDSESLLLICGSLHFAGVILDLLS</sequence>
<dbReference type="RefSeq" id="WP_046316688.1">
    <property type="nucleotide sequence ID" value="NZ_JBHSZT010000001.1"/>
</dbReference>
<evidence type="ECO:0000256" key="1">
    <source>
        <dbReference type="ARBA" id="ARBA00008276"/>
    </source>
</evidence>
<comment type="similarity">
    <text evidence="1 10">Belongs to the folylpolyglutamate synthase family.</text>
</comment>
<dbReference type="SUPFAM" id="SSF53623">
    <property type="entry name" value="MurD-like peptide ligases, catalytic domain"/>
    <property type="match status" value="1"/>
</dbReference>
<dbReference type="InterPro" id="IPR036565">
    <property type="entry name" value="Mur-like_cat_sf"/>
</dbReference>
<dbReference type="Pfam" id="PF02875">
    <property type="entry name" value="Mur_ligase_C"/>
    <property type="match status" value="1"/>
</dbReference>
<keyword evidence="7" id="KW-0460">Magnesium</keyword>
<comment type="catalytic activity">
    <reaction evidence="9">
        <text>(6S)-5,6,7,8-tetrahydrofolyl-(gamma-L-Glu)(n) + L-glutamate + ATP = (6S)-5,6,7,8-tetrahydrofolyl-(gamma-L-Glu)(n+1) + ADP + phosphate + H(+)</text>
        <dbReference type="Rhea" id="RHEA:10580"/>
        <dbReference type="Rhea" id="RHEA-COMP:14738"/>
        <dbReference type="Rhea" id="RHEA-COMP:14740"/>
        <dbReference type="ChEBI" id="CHEBI:15378"/>
        <dbReference type="ChEBI" id="CHEBI:29985"/>
        <dbReference type="ChEBI" id="CHEBI:30616"/>
        <dbReference type="ChEBI" id="CHEBI:43474"/>
        <dbReference type="ChEBI" id="CHEBI:141005"/>
        <dbReference type="ChEBI" id="CHEBI:456216"/>
        <dbReference type="EC" id="6.3.2.17"/>
    </reaction>
</comment>
<dbReference type="InterPro" id="IPR004101">
    <property type="entry name" value="Mur_ligase_C"/>
</dbReference>
<dbReference type="Pfam" id="PF08245">
    <property type="entry name" value="Mur_ligase_M"/>
    <property type="match status" value="1"/>
</dbReference>
<accession>A0A0F4LU98</accession>
<gene>
    <name evidence="13" type="ORF">JG30_09830</name>
</gene>
<dbReference type="Gene3D" id="3.90.190.20">
    <property type="entry name" value="Mur ligase, C-terminal domain"/>
    <property type="match status" value="1"/>
</dbReference>
<dbReference type="GO" id="GO:0008841">
    <property type="term" value="F:dihydrofolate synthase activity"/>
    <property type="evidence" value="ECO:0007669"/>
    <property type="project" value="TreeGrafter"/>
</dbReference>
<evidence type="ECO:0000256" key="5">
    <source>
        <dbReference type="ARBA" id="ARBA00022741"/>
    </source>
</evidence>
<keyword evidence="14" id="KW-1185">Reference proteome</keyword>
<dbReference type="PANTHER" id="PTHR11136:SF0">
    <property type="entry name" value="DIHYDROFOLATE SYNTHETASE-RELATED"/>
    <property type="match status" value="1"/>
</dbReference>
<dbReference type="EC" id="6.3.2.17" evidence="2"/>
<dbReference type="GO" id="GO:0005524">
    <property type="term" value="F:ATP binding"/>
    <property type="evidence" value="ECO:0007669"/>
    <property type="project" value="UniProtKB-KW"/>
</dbReference>
<protein>
    <recommendedName>
        <fullName evidence="2">tetrahydrofolate synthase</fullName>
        <ecNumber evidence="2">6.3.2.17</ecNumber>
    </recommendedName>
    <alternativeName>
        <fullName evidence="8">Tetrahydrofolylpolyglutamate synthase</fullName>
    </alternativeName>
</protein>
<dbReference type="PROSITE" id="PS01011">
    <property type="entry name" value="FOLYLPOLYGLU_SYNT_1"/>
    <property type="match status" value="1"/>
</dbReference>
<dbReference type="InterPro" id="IPR013221">
    <property type="entry name" value="Mur_ligase_cen"/>
</dbReference>
<evidence type="ECO:0000259" key="12">
    <source>
        <dbReference type="Pfam" id="PF08245"/>
    </source>
</evidence>
<feature type="domain" description="Mur ligase central" evidence="12">
    <location>
        <begin position="133"/>
        <end position="240"/>
    </location>
</feature>
<proteinExistence type="inferred from homology"/>
<evidence type="ECO:0000256" key="9">
    <source>
        <dbReference type="ARBA" id="ARBA00047493"/>
    </source>
</evidence>
<keyword evidence="6 10" id="KW-0067">ATP-binding</keyword>
<dbReference type="PATRIC" id="fig|1218492.5.peg.1124"/>
<dbReference type="SUPFAM" id="SSF53244">
    <property type="entry name" value="MurD-like peptide ligases, peptide-binding domain"/>
    <property type="match status" value="1"/>
</dbReference>
<dbReference type="EMBL" id="JXJQ01000008">
    <property type="protein sequence ID" value="KJY61928.1"/>
    <property type="molecule type" value="Genomic_DNA"/>
</dbReference>
<feature type="domain" description="Mur ligase C-terminal" evidence="11">
    <location>
        <begin position="298"/>
        <end position="412"/>
    </location>
</feature>
<dbReference type="AlphaFoldDB" id="A0A0F4LU98"/>
<dbReference type="PROSITE" id="PS01012">
    <property type="entry name" value="FOLYLPOLYGLU_SYNT_2"/>
    <property type="match status" value="1"/>
</dbReference>
<keyword evidence="5 10" id="KW-0547">Nucleotide-binding</keyword>
<dbReference type="Gene3D" id="3.40.1190.10">
    <property type="entry name" value="Mur-like, catalytic domain"/>
    <property type="match status" value="1"/>
</dbReference>
<dbReference type="InterPro" id="IPR001645">
    <property type="entry name" value="Folylpolyglutamate_synth"/>
</dbReference>
<keyword evidence="3 10" id="KW-0436">Ligase</keyword>
<evidence type="ECO:0000256" key="7">
    <source>
        <dbReference type="ARBA" id="ARBA00022842"/>
    </source>
</evidence>
<dbReference type="GO" id="GO:0005737">
    <property type="term" value="C:cytoplasm"/>
    <property type="evidence" value="ECO:0007669"/>
    <property type="project" value="TreeGrafter"/>
</dbReference>
<evidence type="ECO:0000256" key="2">
    <source>
        <dbReference type="ARBA" id="ARBA00013025"/>
    </source>
</evidence>
<evidence type="ECO:0000313" key="14">
    <source>
        <dbReference type="Proteomes" id="UP000033558"/>
    </source>
</evidence>
<dbReference type="InterPro" id="IPR018109">
    <property type="entry name" value="Folylpolyglutamate_synth_CS"/>
</dbReference>
<dbReference type="STRING" id="1218492.JG30_09830"/>
<dbReference type="InterPro" id="IPR036615">
    <property type="entry name" value="Mur_ligase_C_dom_sf"/>
</dbReference>
<dbReference type="PIRSF" id="PIRSF001563">
    <property type="entry name" value="Folylpolyglu_synth"/>
    <property type="match status" value="1"/>
</dbReference>